<evidence type="ECO:0000256" key="1">
    <source>
        <dbReference type="SAM" id="MobiDB-lite"/>
    </source>
</evidence>
<name>A0A7I7XAK8_9MYCO</name>
<proteinExistence type="predicted"/>
<feature type="region of interest" description="Disordered" evidence="1">
    <location>
        <begin position="27"/>
        <end position="53"/>
    </location>
</feature>
<dbReference type="AlphaFoldDB" id="A0A7I7XAK8"/>
<dbReference type="EMBL" id="AP022610">
    <property type="protein sequence ID" value="BBZ26594.1"/>
    <property type="molecule type" value="Genomic_DNA"/>
</dbReference>
<accession>A0A7I7XAK8</accession>
<dbReference type="Proteomes" id="UP000466517">
    <property type="component" value="Chromosome"/>
</dbReference>
<sequence length="53" mass="5974">MLQFVLLVVILAALSYGAWRLLRAAASRPRTRTIGPDDDPDFLNRLNHGNDPR</sequence>
<evidence type="ECO:0000313" key="3">
    <source>
        <dbReference type="Proteomes" id="UP000466517"/>
    </source>
</evidence>
<reference evidence="2 3" key="1">
    <citation type="journal article" date="2019" name="Emerg. Microbes Infect.">
        <title>Comprehensive subspecies identification of 175 nontuberculous mycobacteria species based on 7547 genomic profiles.</title>
        <authorList>
            <person name="Matsumoto Y."/>
            <person name="Kinjo T."/>
            <person name="Motooka D."/>
            <person name="Nabeya D."/>
            <person name="Jung N."/>
            <person name="Uechi K."/>
            <person name="Horii T."/>
            <person name="Iida T."/>
            <person name="Fujita J."/>
            <person name="Nakamura S."/>
        </authorList>
    </citation>
    <scope>NUCLEOTIDE SEQUENCE [LARGE SCALE GENOMIC DNA]</scope>
    <source>
        <strain evidence="2 3">JCM 13574</strain>
    </source>
</reference>
<dbReference type="KEGG" id="mmag:MMAD_08890"/>
<organism evidence="2 3">
    <name type="scientific">Mycolicibacterium madagascariense</name>
    <dbReference type="NCBI Taxonomy" id="212765"/>
    <lineage>
        <taxon>Bacteria</taxon>
        <taxon>Bacillati</taxon>
        <taxon>Actinomycetota</taxon>
        <taxon>Actinomycetes</taxon>
        <taxon>Mycobacteriales</taxon>
        <taxon>Mycobacteriaceae</taxon>
        <taxon>Mycolicibacterium</taxon>
    </lineage>
</organism>
<protein>
    <submittedName>
        <fullName evidence="2">Uncharacterized protein</fullName>
    </submittedName>
</protein>
<evidence type="ECO:0000313" key="2">
    <source>
        <dbReference type="EMBL" id="BBZ26594.1"/>
    </source>
</evidence>
<gene>
    <name evidence="2" type="ORF">MMAD_08890</name>
</gene>
<keyword evidence="3" id="KW-1185">Reference proteome</keyword>